<feature type="transmembrane region" description="Helical" evidence="1">
    <location>
        <begin position="106"/>
        <end position="124"/>
    </location>
</feature>
<keyword evidence="1" id="KW-1133">Transmembrane helix</keyword>
<organism evidence="2 3">
    <name type="scientific">Sphingomonas arvum</name>
    <dbReference type="NCBI Taxonomy" id="2992113"/>
    <lineage>
        <taxon>Bacteria</taxon>
        <taxon>Pseudomonadati</taxon>
        <taxon>Pseudomonadota</taxon>
        <taxon>Alphaproteobacteria</taxon>
        <taxon>Sphingomonadales</taxon>
        <taxon>Sphingomonadaceae</taxon>
        <taxon>Sphingomonas</taxon>
    </lineage>
</organism>
<proteinExistence type="predicted"/>
<evidence type="ECO:0000256" key="1">
    <source>
        <dbReference type="SAM" id="Phobius"/>
    </source>
</evidence>
<protein>
    <submittedName>
        <fullName evidence="2">Uncharacterized protein</fullName>
    </submittedName>
</protein>
<evidence type="ECO:0000313" key="2">
    <source>
        <dbReference type="EMBL" id="MCW3798140.1"/>
    </source>
</evidence>
<evidence type="ECO:0000313" key="3">
    <source>
        <dbReference type="Proteomes" id="UP001526246"/>
    </source>
</evidence>
<feature type="transmembrane region" description="Helical" evidence="1">
    <location>
        <begin position="79"/>
        <end position="100"/>
    </location>
</feature>
<keyword evidence="1" id="KW-0472">Membrane</keyword>
<name>A0ABT3JGE6_9SPHN</name>
<feature type="transmembrane region" description="Helical" evidence="1">
    <location>
        <begin position="136"/>
        <end position="155"/>
    </location>
</feature>
<keyword evidence="1" id="KW-0812">Transmembrane</keyword>
<comment type="caution">
    <text evidence="2">The sequence shown here is derived from an EMBL/GenBank/DDBJ whole genome shotgun (WGS) entry which is preliminary data.</text>
</comment>
<feature type="transmembrane region" description="Helical" evidence="1">
    <location>
        <begin position="161"/>
        <end position="183"/>
    </location>
</feature>
<feature type="transmembrane region" description="Helical" evidence="1">
    <location>
        <begin position="49"/>
        <end position="67"/>
    </location>
</feature>
<dbReference type="EMBL" id="JAPDOB010000002">
    <property type="protein sequence ID" value="MCW3798140.1"/>
    <property type="molecule type" value="Genomic_DNA"/>
</dbReference>
<dbReference type="RefSeq" id="WP_264882836.1">
    <property type="nucleotide sequence ID" value="NZ_JAPDOB010000002.1"/>
</dbReference>
<keyword evidence="3" id="KW-1185">Reference proteome</keyword>
<reference evidence="2 3" key="1">
    <citation type="submission" date="2022-10" db="EMBL/GenBank/DDBJ databases">
        <title>Sphingomonas sp.</title>
        <authorList>
            <person name="Jin C."/>
        </authorList>
    </citation>
    <scope>NUCLEOTIDE SEQUENCE [LARGE SCALE GENOMIC DNA]</scope>
    <source>
        <strain evidence="2 3">BN140010</strain>
    </source>
</reference>
<sequence>MDQTVRPQRPLLNSWRVAGWGCLLALLCLPAIAMRAAPSWGFDWTASDFVFAGVMFGLVGTGFELAFRRAGSWAYRAAAIIAVLASFFLVWLNLAVGIIGNEDNPANLMFGGVLGIGLTGSLVARFGADGMSRTMALCAGAQAFAGAVALVGKLGEGSSAWPWDVANLTVFFTLAWGLAAILFRKAAHA</sequence>
<accession>A0ABT3JGE6</accession>
<gene>
    <name evidence="2" type="ORF">OMW55_10025</name>
</gene>
<dbReference type="Proteomes" id="UP001526246">
    <property type="component" value="Unassembled WGS sequence"/>
</dbReference>